<evidence type="ECO:0000313" key="2">
    <source>
        <dbReference type="Proteomes" id="UP001576780"/>
    </source>
</evidence>
<sequence length="71" mass="7971">MSPIGDKNFPDLDIPNENQYIQVNFTYADLLYILRSNHSRRGRGAFGEVDVGAGLVDNLFSRQTIFGQNPP</sequence>
<name>A0ABV4WP31_9CYAN</name>
<evidence type="ECO:0000313" key="1">
    <source>
        <dbReference type="EMBL" id="MFB2836827.1"/>
    </source>
</evidence>
<protein>
    <submittedName>
        <fullName evidence="1">Uncharacterized protein</fullName>
    </submittedName>
</protein>
<keyword evidence="2" id="KW-1185">Reference proteome</keyword>
<reference evidence="1 2" key="1">
    <citation type="submission" date="2024-09" db="EMBL/GenBank/DDBJ databases">
        <title>Floridaenema gen nov. (Aerosakkonemataceae, Aerosakkonematales ord. nov., Cyanobacteria) from benthic tropical and subtropical fresh waters, with the description of four new species.</title>
        <authorList>
            <person name="Moretto J.A."/>
            <person name="Berthold D.E."/>
            <person name="Lefler F.W."/>
            <person name="Huang I.-S."/>
            <person name="Laughinghouse H. IV."/>
        </authorList>
    </citation>
    <scope>NUCLEOTIDE SEQUENCE [LARGE SCALE GENOMIC DNA]</scope>
    <source>
        <strain evidence="1 2">BLCC-F167</strain>
    </source>
</reference>
<dbReference type="EMBL" id="JBHFNT010000176">
    <property type="protein sequence ID" value="MFB2836827.1"/>
    <property type="molecule type" value="Genomic_DNA"/>
</dbReference>
<accession>A0ABV4WP31</accession>
<dbReference type="RefSeq" id="WP_413279191.1">
    <property type="nucleotide sequence ID" value="NZ_JBHFNT010000176.1"/>
</dbReference>
<organism evidence="1 2">
    <name type="scientific">Floridaenema evergladense BLCC-F167</name>
    <dbReference type="NCBI Taxonomy" id="3153639"/>
    <lineage>
        <taxon>Bacteria</taxon>
        <taxon>Bacillati</taxon>
        <taxon>Cyanobacteriota</taxon>
        <taxon>Cyanophyceae</taxon>
        <taxon>Oscillatoriophycideae</taxon>
        <taxon>Aerosakkonematales</taxon>
        <taxon>Aerosakkonemataceae</taxon>
        <taxon>Floridanema</taxon>
        <taxon>Floridanema evergladense</taxon>
    </lineage>
</organism>
<dbReference type="Proteomes" id="UP001576780">
    <property type="component" value="Unassembled WGS sequence"/>
</dbReference>
<proteinExistence type="predicted"/>
<gene>
    <name evidence="1" type="ORF">ACE1CA_20045</name>
</gene>
<comment type="caution">
    <text evidence="1">The sequence shown here is derived from an EMBL/GenBank/DDBJ whole genome shotgun (WGS) entry which is preliminary data.</text>
</comment>